<protein>
    <recommendedName>
        <fullName evidence="4">Bromo domain-containing protein</fullName>
    </recommendedName>
</protein>
<dbReference type="InterPro" id="IPR051831">
    <property type="entry name" value="Bromodomain_contain_prot"/>
</dbReference>
<evidence type="ECO:0000313" key="6">
    <source>
        <dbReference type="Proteomes" id="UP000887567"/>
    </source>
</evidence>
<dbReference type="InterPro" id="IPR001487">
    <property type="entry name" value="Bromodomain"/>
</dbReference>
<dbReference type="OrthoDB" id="21648at2759"/>
<dbReference type="Proteomes" id="UP000887567">
    <property type="component" value="Unplaced"/>
</dbReference>
<sequence>MSSHDKSKKKRDRIEMEGDDSLMDMERPIKKIHIKPIEPPPRPKPEPEPKPKAKKKPKADPTALQLCLENLLTIIQRKDVQGFFAFPVNDAIAPGYSRVIEKPMDFSTIRNKIDSGQYTTIEGFRDDFHLMCNNATIYNAPDTIYYKAAKRLLLIGDKMMTQVS</sequence>
<feature type="compositionally biased region" description="Basic and acidic residues" evidence="3">
    <location>
        <begin position="41"/>
        <end position="51"/>
    </location>
</feature>
<evidence type="ECO:0000256" key="3">
    <source>
        <dbReference type="SAM" id="MobiDB-lite"/>
    </source>
</evidence>
<keyword evidence="6" id="KW-1185">Reference proteome</keyword>
<dbReference type="KEGG" id="epa:110235933"/>
<dbReference type="AlphaFoldDB" id="A0A913X0P3"/>
<dbReference type="PROSITE" id="PS50014">
    <property type="entry name" value="BROMODOMAIN_2"/>
    <property type="match status" value="1"/>
</dbReference>
<dbReference type="PANTHER" id="PTHR22881:SF27">
    <property type="entry name" value="BROMODOMAIN CONTAINING 7_9"/>
    <property type="match status" value="1"/>
</dbReference>
<dbReference type="RefSeq" id="XP_020897069.1">
    <property type="nucleotide sequence ID" value="XM_021041410.2"/>
</dbReference>
<dbReference type="PANTHER" id="PTHR22881">
    <property type="entry name" value="BROMODOMAIN CONTAINING PROTEIN"/>
    <property type="match status" value="1"/>
</dbReference>
<feature type="domain" description="Bromo" evidence="4">
    <location>
        <begin position="76"/>
        <end position="146"/>
    </location>
</feature>
<evidence type="ECO:0000259" key="4">
    <source>
        <dbReference type="PROSITE" id="PS50014"/>
    </source>
</evidence>
<evidence type="ECO:0000256" key="1">
    <source>
        <dbReference type="ARBA" id="ARBA00023117"/>
    </source>
</evidence>
<evidence type="ECO:0000313" key="5">
    <source>
        <dbReference type="EnsemblMetazoa" id="XP_020897069.1"/>
    </source>
</evidence>
<proteinExistence type="predicted"/>
<dbReference type="Gene3D" id="1.20.920.10">
    <property type="entry name" value="Bromodomain-like"/>
    <property type="match status" value="1"/>
</dbReference>
<reference evidence="5" key="1">
    <citation type="submission" date="2022-11" db="UniProtKB">
        <authorList>
            <consortium name="EnsemblMetazoa"/>
        </authorList>
    </citation>
    <scope>IDENTIFICATION</scope>
</reference>
<evidence type="ECO:0000256" key="2">
    <source>
        <dbReference type="PROSITE-ProRule" id="PRU00035"/>
    </source>
</evidence>
<accession>A0A913X0P3</accession>
<dbReference type="SMART" id="SM00297">
    <property type="entry name" value="BROMO"/>
    <property type="match status" value="1"/>
</dbReference>
<dbReference type="PRINTS" id="PR00503">
    <property type="entry name" value="BROMODOMAIN"/>
</dbReference>
<dbReference type="EnsemblMetazoa" id="XM_021041410.2">
    <property type="protein sequence ID" value="XP_020897069.1"/>
    <property type="gene ID" value="LOC110235933"/>
</dbReference>
<dbReference type="GeneID" id="110235933"/>
<feature type="region of interest" description="Disordered" evidence="3">
    <location>
        <begin position="1"/>
        <end position="61"/>
    </location>
</feature>
<dbReference type="GO" id="GO:0005634">
    <property type="term" value="C:nucleus"/>
    <property type="evidence" value="ECO:0007669"/>
    <property type="project" value="TreeGrafter"/>
</dbReference>
<keyword evidence="1 2" id="KW-0103">Bromodomain</keyword>
<dbReference type="InterPro" id="IPR036427">
    <property type="entry name" value="Bromodomain-like_sf"/>
</dbReference>
<dbReference type="SUPFAM" id="SSF47370">
    <property type="entry name" value="Bromodomain"/>
    <property type="match status" value="1"/>
</dbReference>
<organism evidence="5 6">
    <name type="scientific">Exaiptasia diaphana</name>
    <name type="common">Tropical sea anemone</name>
    <name type="synonym">Aiptasia pulchella</name>
    <dbReference type="NCBI Taxonomy" id="2652724"/>
    <lineage>
        <taxon>Eukaryota</taxon>
        <taxon>Metazoa</taxon>
        <taxon>Cnidaria</taxon>
        <taxon>Anthozoa</taxon>
        <taxon>Hexacorallia</taxon>
        <taxon>Actiniaria</taxon>
        <taxon>Aiptasiidae</taxon>
        <taxon>Exaiptasia</taxon>
    </lineage>
</organism>
<dbReference type="GO" id="GO:0006357">
    <property type="term" value="P:regulation of transcription by RNA polymerase II"/>
    <property type="evidence" value="ECO:0007669"/>
    <property type="project" value="TreeGrafter"/>
</dbReference>
<name>A0A913X0P3_EXADI</name>
<dbReference type="Pfam" id="PF00439">
    <property type="entry name" value="Bromodomain"/>
    <property type="match status" value="1"/>
</dbReference>
<feature type="compositionally biased region" description="Basic residues" evidence="3">
    <location>
        <begin position="1"/>
        <end position="11"/>
    </location>
</feature>